<dbReference type="InterPro" id="IPR059120">
    <property type="entry name" value="Cullin-like_AB"/>
</dbReference>
<dbReference type="Gene3D" id="1.20.1310.10">
    <property type="entry name" value="Cullin Repeats"/>
    <property type="match status" value="1"/>
</dbReference>
<dbReference type="FunCoup" id="I3EDD0">
    <property type="interactions" value="289"/>
</dbReference>
<dbReference type="EMBL" id="GL870884">
    <property type="protein sequence ID" value="EIJ87227.1"/>
    <property type="molecule type" value="Genomic_DNA"/>
</dbReference>
<comment type="similarity">
    <text evidence="1 2 3">Belongs to the cullin family.</text>
</comment>
<dbReference type="SUPFAM" id="SSF74788">
    <property type="entry name" value="Cullin repeat-like"/>
    <property type="match status" value="1"/>
</dbReference>
<accession>I3EDD0</accession>
<dbReference type="InterPro" id="IPR016158">
    <property type="entry name" value="Cullin_homology"/>
</dbReference>
<name>I3EDD0_NEMP3</name>
<dbReference type="GO" id="GO:0006511">
    <property type="term" value="P:ubiquitin-dependent protein catabolic process"/>
    <property type="evidence" value="ECO:0007669"/>
    <property type="project" value="InterPro"/>
</dbReference>
<evidence type="ECO:0000256" key="1">
    <source>
        <dbReference type="ARBA" id="ARBA00006019"/>
    </source>
</evidence>
<dbReference type="HOGENOM" id="CLU_374286_0_0_1"/>
<dbReference type="SUPFAM" id="SSF75632">
    <property type="entry name" value="Cullin homology domain"/>
    <property type="match status" value="1"/>
</dbReference>
<dbReference type="GO" id="GO:0031625">
    <property type="term" value="F:ubiquitin protein ligase binding"/>
    <property type="evidence" value="ECO:0007669"/>
    <property type="project" value="InterPro"/>
</dbReference>
<dbReference type="AlphaFoldDB" id="I3EDD0"/>
<dbReference type="Proteomes" id="UP000002872">
    <property type="component" value="Unassembled WGS sequence"/>
</dbReference>
<dbReference type="VEuPathDB" id="MicrosporidiaDB:NEQG_02562"/>
<feature type="domain" description="Cullin family profile" evidence="4">
    <location>
        <begin position="374"/>
        <end position="549"/>
    </location>
</feature>
<protein>
    <recommendedName>
        <fullName evidence="4">Cullin family profile domain-containing protein</fullName>
    </recommendedName>
</protein>
<organism evidence="5 6">
    <name type="scientific">Nematocida parisii (strain ERTm3)</name>
    <name type="common">Nematode killer fungus</name>
    <dbReference type="NCBI Taxonomy" id="935791"/>
    <lineage>
        <taxon>Eukaryota</taxon>
        <taxon>Fungi</taxon>
        <taxon>Fungi incertae sedis</taxon>
        <taxon>Microsporidia</taxon>
        <taxon>Nematocida</taxon>
    </lineage>
</organism>
<evidence type="ECO:0000256" key="3">
    <source>
        <dbReference type="RuleBase" id="RU003829"/>
    </source>
</evidence>
<dbReference type="OMA" id="IWERCIL"/>
<dbReference type="InterPro" id="IPR016159">
    <property type="entry name" value="Cullin_repeat-like_dom_sf"/>
</dbReference>
<evidence type="ECO:0000313" key="6">
    <source>
        <dbReference type="Proteomes" id="UP000002872"/>
    </source>
</evidence>
<dbReference type="Gene3D" id="3.30.230.130">
    <property type="entry name" value="Cullin, Chain C, Domain 2"/>
    <property type="match status" value="1"/>
</dbReference>
<reference evidence="5" key="1">
    <citation type="submission" date="2011-01" db="EMBL/GenBank/DDBJ databases">
        <title>The Genome Sequence of Nematocida parisii strain ERTm3.</title>
        <authorList>
            <consortium name="The Broad Institute Genome Sequencing Platform"/>
            <consortium name="The Broad Institute Genome Sequencing Center for Infectious Disease"/>
            <person name="Cuomo C."/>
            <person name="Troemel E."/>
            <person name="Young S.K."/>
            <person name="Zeng Q."/>
            <person name="Gargeya S."/>
            <person name="Fitzgerald M."/>
            <person name="Haas B."/>
            <person name="Abouelleil A."/>
            <person name="Alvarado L."/>
            <person name="Arachchi H.M."/>
            <person name="Berlin A."/>
            <person name="Chapman S.B."/>
            <person name="Gearin G."/>
            <person name="Goldberg J."/>
            <person name="Griggs A."/>
            <person name="Gujja S."/>
            <person name="Hansen M."/>
            <person name="Heiman D."/>
            <person name="Howarth C."/>
            <person name="Larimer J."/>
            <person name="Lui A."/>
            <person name="MacDonald P.J.P."/>
            <person name="McCowen C."/>
            <person name="Montmayeur A."/>
            <person name="Murphy C."/>
            <person name="Neiman D."/>
            <person name="Pearson M."/>
            <person name="Priest M."/>
            <person name="Roberts A."/>
            <person name="Saif S."/>
            <person name="Shea T."/>
            <person name="Sisk P."/>
            <person name="Stolte C."/>
            <person name="Sykes S."/>
            <person name="Wortman J."/>
            <person name="Nusbaum C."/>
            <person name="Birren B."/>
        </authorList>
    </citation>
    <scope>NUCLEOTIDE SEQUENCE</scope>
    <source>
        <strain evidence="5">ERTm3</strain>
    </source>
</reference>
<dbReference type="InParanoid" id="I3EDD0"/>
<keyword evidence="6" id="KW-1185">Reference proteome</keyword>
<evidence type="ECO:0000259" key="4">
    <source>
        <dbReference type="PROSITE" id="PS50069"/>
    </source>
</evidence>
<evidence type="ECO:0000313" key="5">
    <source>
        <dbReference type="EMBL" id="EIJ87227.1"/>
    </source>
</evidence>
<dbReference type="SMART" id="SM00182">
    <property type="entry name" value="CULLIN"/>
    <property type="match status" value="1"/>
</dbReference>
<proteinExistence type="inferred from homology"/>
<evidence type="ECO:0000256" key="2">
    <source>
        <dbReference type="PROSITE-ProRule" id="PRU00330"/>
    </source>
</evidence>
<dbReference type="PROSITE" id="PS50069">
    <property type="entry name" value="CULLIN_2"/>
    <property type="match status" value="1"/>
</dbReference>
<dbReference type="STRING" id="935791.I3EDD0"/>
<dbReference type="InterPro" id="IPR036317">
    <property type="entry name" value="Cullin_homology_sf"/>
</dbReference>
<dbReference type="Pfam" id="PF26557">
    <property type="entry name" value="Cullin_AB"/>
    <property type="match status" value="1"/>
</dbReference>
<dbReference type="PANTHER" id="PTHR11932">
    <property type="entry name" value="CULLIN"/>
    <property type="match status" value="1"/>
</dbReference>
<dbReference type="Pfam" id="PF00888">
    <property type="entry name" value="Cullin"/>
    <property type="match status" value="1"/>
</dbReference>
<dbReference type="InterPro" id="IPR045093">
    <property type="entry name" value="Cullin"/>
</dbReference>
<sequence length="671" mass="76839">MDPPVASINTERFTTYWEVIQGEANKLASGVKCSGMKIYSSIYHIVCGGDVSYAVRLHWCIGKFFFAFCVKLREKIQGEDWVKEYAAAFNIYENTVETIDLLSLHLNEAILENKECKNVKDLGYIIWERCILRQRYEGNLPALSESLPKRRKYAEVCLRSLSKIITNSENRFEYYKNNYEAGLFSLIIEEFKYAVNIQGEIKLASYLLKCSNCIKDSIKTYTPLLLPISLPALEEALEKVIFSKHPHAVKEEMLRILMKKDKQEIKDLCLSARLLSKKVFPAFLECIKEFINNTWTTEKTCQAAIATYIELSDLLMPDKCAKTLCVLKKVLSTKISLAGIGKEMGDYLESLINEKNVDKIKQMNILLDSLPIKEEKQVFYNMYTSKLAERLYSLKFDPAVEKETIVNLNLPWLLKKKVNKIFDDMVQSTNENELFKQAYGAEHFRYLTSNSNEIFFYGIITTACVWPISEEAIQTTRFPAEIDSILTAFSGQYLAKHARRRLAWADALSIIEVEITTDKVYNVSMSLTHYSVLDIVEKSPGMLDHISKEAGLSTKATANLIEPFVRLSIIQCTNEIYSINSKFTSATENITIQAAESTLKRIGNRKSYYQAWISRKLKQMGECPLNALSDTLQKTHTSIFEWNVQEYSEALRSLNDRGLVEIADTTIKYLP</sequence>
<gene>
    <name evidence="5" type="ORF">NEQG_02562</name>
</gene>
<dbReference type="OrthoDB" id="5581181at2759"/>
<dbReference type="InterPro" id="IPR001373">
    <property type="entry name" value="Cullin_N"/>
</dbReference>